<feature type="compositionally biased region" description="Low complexity" evidence="1">
    <location>
        <begin position="264"/>
        <end position="274"/>
    </location>
</feature>
<keyword evidence="4" id="KW-1185">Reference proteome</keyword>
<gene>
    <name evidence="3" type="ORF">G6O67_005600</name>
</gene>
<protein>
    <submittedName>
        <fullName evidence="3">Uncharacterized protein</fullName>
    </submittedName>
</protein>
<reference evidence="3 4" key="1">
    <citation type="journal article" date="2020" name="Genome Biol. Evol.">
        <title>A new high-quality draft genome assembly of the Chinese cordyceps Ophiocordyceps sinensis.</title>
        <authorList>
            <person name="Shu R."/>
            <person name="Zhang J."/>
            <person name="Meng Q."/>
            <person name="Zhang H."/>
            <person name="Zhou G."/>
            <person name="Li M."/>
            <person name="Wu P."/>
            <person name="Zhao Y."/>
            <person name="Chen C."/>
            <person name="Qin Q."/>
        </authorList>
    </citation>
    <scope>NUCLEOTIDE SEQUENCE [LARGE SCALE GENOMIC DNA]</scope>
    <source>
        <strain evidence="3 4">IOZ07</strain>
    </source>
</reference>
<evidence type="ECO:0000256" key="2">
    <source>
        <dbReference type="SAM" id="SignalP"/>
    </source>
</evidence>
<dbReference type="EMBL" id="JAAVMX010000006">
    <property type="protein sequence ID" value="KAF4506915.1"/>
    <property type="molecule type" value="Genomic_DNA"/>
</dbReference>
<dbReference type="Proteomes" id="UP000557566">
    <property type="component" value="Unassembled WGS sequence"/>
</dbReference>
<feature type="compositionally biased region" description="Basic and acidic residues" evidence="1">
    <location>
        <begin position="204"/>
        <end position="221"/>
    </location>
</feature>
<organism evidence="3 4">
    <name type="scientific">Ophiocordyceps sinensis</name>
    <dbReference type="NCBI Taxonomy" id="72228"/>
    <lineage>
        <taxon>Eukaryota</taxon>
        <taxon>Fungi</taxon>
        <taxon>Dikarya</taxon>
        <taxon>Ascomycota</taxon>
        <taxon>Pezizomycotina</taxon>
        <taxon>Sordariomycetes</taxon>
        <taxon>Hypocreomycetidae</taxon>
        <taxon>Hypocreales</taxon>
        <taxon>Ophiocordycipitaceae</taxon>
        <taxon>Ophiocordyceps</taxon>
    </lineage>
</organism>
<evidence type="ECO:0000313" key="3">
    <source>
        <dbReference type="EMBL" id="KAF4506915.1"/>
    </source>
</evidence>
<feature type="compositionally biased region" description="Basic and acidic residues" evidence="1">
    <location>
        <begin position="168"/>
        <end position="192"/>
    </location>
</feature>
<feature type="compositionally biased region" description="Low complexity" evidence="1">
    <location>
        <begin position="127"/>
        <end position="167"/>
    </location>
</feature>
<evidence type="ECO:0000313" key="4">
    <source>
        <dbReference type="Proteomes" id="UP000557566"/>
    </source>
</evidence>
<proteinExistence type="predicted"/>
<feature type="chain" id="PRO_5034776908" evidence="2">
    <location>
        <begin position="28"/>
        <end position="412"/>
    </location>
</feature>
<name>A0A8H4LXC1_9HYPO</name>
<dbReference type="AlphaFoldDB" id="A0A8H4LXC1"/>
<feature type="region of interest" description="Disordered" evidence="1">
    <location>
        <begin position="249"/>
        <end position="314"/>
    </location>
</feature>
<feature type="signal peptide" evidence="2">
    <location>
        <begin position="1"/>
        <end position="27"/>
    </location>
</feature>
<feature type="region of interest" description="Disordered" evidence="1">
    <location>
        <begin position="39"/>
        <end position="233"/>
    </location>
</feature>
<keyword evidence="2" id="KW-0732">Signal</keyword>
<feature type="compositionally biased region" description="Basic and acidic residues" evidence="1">
    <location>
        <begin position="109"/>
        <end position="120"/>
    </location>
</feature>
<sequence length="412" mass="42874">MVATARLALGAASFLVSLHLWGTPCDAVPVGPGGSGFRGGLSSGVAPRPPAVPPPPVGPQPAANGVTLRGPRTGPQADPKNRQGGVFSRPQRPGQPQPAPAPASGGPKPGKDKTQYKELDFSNSPRPGSKPAGPKPAGSKPAGPKPAGSKPAGPKPAGSKPAGPKPAGGDDSKTHYATIDFDKTKKLAEKKPSSSGFIGAGPRLYDDRGKALPNSKDEVDQKNPGSKWFKQDEKTKEWKVGTFEGGKEVYRKPLRGEPGAINRPQAGPQAASAGASGGASGGATMYEKDGRLFQDGRPLPSSQNAKGTDGRWFKKHDDGNWYRYKSVNGKEQHNSKPVPVGPSPLSAGTGPVYVKDGVLMQGGSPAPSSQDTKGPDGRWFKKHGDGKWYRYKVVNGKEQYNSKPVTVGVEPA</sequence>
<feature type="region of interest" description="Disordered" evidence="1">
    <location>
        <begin position="326"/>
        <end position="381"/>
    </location>
</feature>
<feature type="compositionally biased region" description="Pro residues" evidence="1">
    <location>
        <begin position="47"/>
        <end position="59"/>
    </location>
</feature>
<accession>A0A8H4LXC1</accession>
<evidence type="ECO:0000256" key="1">
    <source>
        <dbReference type="SAM" id="MobiDB-lite"/>
    </source>
</evidence>
<comment type="caution">
    <text evidence="3">The sequence shown here is derived from an EMBL/GenBank/DDBJ whole genome shotgun (WGS) entry which is preliminary data.</text>
</comment>